<name>A0ABQ4JGV0_9ACTN</name>
<dbReference type="Pfam" id="PF07978">
    <property type="entry name" value="NIPSNAP"/>
    <property type="match status" value="1"/>
</dbReference>
<dbReference type="Gene3D" id="3.30.70.100">
    <property type="match status" value="1"/>
</dbReference>
<feature type="domain" description="NIPSNAP" evidence="1">
    <location>
        <begin position="6"/>
        <end position="75"/>
    </location>
</feature>
<dbReference type="EMBL" id="BOPC01000085">
    <property type="protein sequence ID" value="GIJ29838.1"/>
    <property type="molecule type" value="Genomic_DNA"/>
</dbReference>
<dbReference type="InterPro" id="IPR011008">
    <property type="entry name" value="Dimeric_a/b-barrel"/>
</dbReference>
<dbReference type="InterPro" id="IPR012577">
    <property type="entry name" value="NIPSNAP"/>
</dbReference>
<evidence type="ECO:0000259" key="1">
    <source>
        <dbReference type="Pfam" id="PF07978"/>
    </source>
</evidence>
<protein>
    <recommendedName>
        <fullName evidence="1">NIPSNAP domain-containing protein</fullName>
    </recommendedName>
</protein>
<reference evidence="2 3" key="1">
    <citation type="submission" date="2021-01" db="EMBL/GenBank/DDBJ databases">
        <title>Whole genome shotgun sequence of Verrucosispora qiuiae NBRC 106684.</title>
        <authorList>
            <person name="Komaki H."/>
            <person name="Tamura T."/>
        </authorList>
    </citation>
    <scope>NUCLEOTIDE SEQUENCE [LARGE SCALE GENOMIC DNA]</scope>
    <source>
        <strain evidence="2 3">NBRC 106684</strain>
    </source>
</reference>
<comment type="caution">
    <text evidence="2">The sequence shown here is derived from an EMBL/GenBank/DDBJ whole genome shotgun (WGS) entry which is preliminary data.</text>
</comment>
<accession>A0ABQ4JGV0</accession>
<gene>
    <name evidence="2" type="ORF">Vqi01_50000</name>
</gene>
<evidence type="ECO:0000313" key="3">
    <source>
        <dbReference type="Proteomes" id="UP000653076"/>
    </source>
</evidence>
<proteinExistence type="predicted"/>
<dbReference type="RefSeq" id="WP_239098647.1">
    <property type="nucleotide sequence ID" value="NZ_BOPC01000085.1"/>
</dbReference>
<evidence type="ECO:0000313" key="2">
    <source>
        <dbReference type="EMBL" id="GIJ29838.1"/>
    </source>
</evidence>
<dbReference type="SUPFAM" id="SSF54909">
    <property type="entry name" value="Dimeric alpha+beta barrel"/>
    <property type="match status" value="1"/>
</dbReference>
<sequence>MARTVQIRTYTVRDGLLDEWVDRWQRLVVPLRRDLGFEIHGSWKDRARNQHVWVISYDGPGSFEEANAAYWASERRKTLGLDPGDYLVGEETREVEQTL</sequence>
<keyword evidence="3" id="KW-1185">Reference proteome</keyword>
<organism evidence="2 3">
    <name type="scientific">Micromonospora qiuiae</name>
    <dbReference type="NCBI Taxonomy" id="502268"/>
    <lineage>
        <taxon>Bacteria</taxon>
        <taxon>Bacillati</taxon>
        <taxon>Actinomycetota</taxon>
        <taxon>Actinomycetes</taxon>
        <taxon>Micromonosporales</taxon>
        <taxon>Micromonosporaceae</taxon>
        <taxon>Micromonospora</taxon>
    </lineage>
</organism>
<dbReference type="Proteomes" id="UP000653076">
    <property type="component" value="Unassembled WGS sequence"/>
</dbReference>